<dbReference type="Proteomes" id="UP000887569">
    <property type="component" value="Unplaced"/>
</dbReference>
<proteinExistence type="predicted"/>
<accession>A0A915AS20</accession>
<reference evidence="2" key="1">
    <citation type="submission" date="2022-11" db="UniProtKB">
        <authorList>
            <consortium name="WormBaseParasite"/>
        </authorList>
    </citation>
    <scope>IDENTIFICATION</scope>
</reference>
<organism evidence="1 2">
    <name type="scientific">Parascaris univalens</name>
    <name type="common">Nematode worm</name>
    <dbReference type="NCBI Taxonomy" id="6257"/>
    <lineage>
        <taxon>Eukaryota</taxon>
        <taxon>Metazoa</taxon>
        <taxon>Ecdysozoa</taxon>
        <taxon>Nematoda</taxon>
        <taxon>Chromadorea</taxon>
        <taxon>Rhabditida</taxon>
        <taxon>Spirurina</taxon>
        <taxon>Ascaridomorpha</taxon>
        <taxon>Ascaridoidea</taxon>
        <taxon>Ascarididae</taxon>
        <taxon>Parascaris</taxon>
    </lineage>
</organism>
<name>A0A915AS20_PARUN</name>
<sequence>MTCRCHLSPKQLNFATTCSTSIHSGKTFFSFDEFVAQKASITSFRHFENQICSNITQQN</sequence>
<evidence type="ECO:0000313" key="1">
    <source>
        <dbReference type="Proteomes" id="UP000887569"/>
    </source>
</evidence>
<keyword evidence="1" id="KW-1185">Reference proteome</keyword>
<dbReference type="WBParaSite" id="PgR012_g035_t08">
    <property type="protein sequence ID" value="PgR012_g035_t08"/>
    <property type="gene ID" value="PgR012_g035"/>
</dbReference>
<protein>
    <submittedName>
        <fullName evidence="2">YcaO domain-containing protein</fullName>
    </submittedName>
</protein>
<dbReference type="AlphaFoldDB" id="A0A915AS20"/>
<evidence type="ECO:0000313" key="2">
    <source>
        <dbReference type="WBParaSite" id="PgR012_g035_t08"/>
    </source>
</evidence>